<accession>A0ACB8QZT4</accession>
<dbReference type="EMBL" id="MU277003">
    <property type="protein sequence ID" value="KAI0037391.1"/>
    <property type="molecule type" value="Genomic_DNA"/>
</dbReference>
<comment type="caution">
    <text evidence="1">The sequence shown here is derived from an EMBL/GenBank/DDBJ whole genome shotgun (WGS) entry which is preliminary data.</text>
</comment>
<evidence type="ECO:0000313" key="2">
    <source>
        <dbReference type="Proteomes" id="UP000814033"/>
    </source>
</evidence>
<reference evidence="1" key="1">
    <citation type="submission" date="2021-02" db="EMBL/GenBank/DDBJ databases">
        <authorList>
            <consortium name="DOE Joint Genome Institute"/>
            <person name="Ahrendt S."/>
            <person name="Looney B.P."/>
            <person name="Miyauchi S."/>
            <person name="Morin E."/>
            <person name="Drula E."/>
            <person name="Courty P.E."/>
            <person name="Chicoki N."/>
            <person name="Fauchery L."/>
            <person name="Kohler A."/>
            <person name="Kuo A."/>
            <person name="Labutti K."/>
            <person name="Pangilinan J."/>
            <person name="Lipzen A."/>
            <person name="Riley R."/>
            <person name="Andreopoulos W."/>
            <person name="He G."/>
            <person name="Johnson J."/>
            <person name="Barry K.W."/>
            <person name="Grigoriev I.V."/>
            <person name="Nagy L."/>
            <person name="Hibbett D."/>
            <person name="Henrissat B."/>
            <person name="Matheny P.B."/>
            <person name="Labbe J."/>
            <person name="Martin F."/>
        </authorList>
    </citation>
    <scope>NUCLEOTIDE SEQUENCE</scope>
    <source>
        <strain evidence="1">FP105234-sp</strain>
    </source>
</reference>
<sequence>MAVRRACRLPRSAPWLVDLTSSGVGVHGATRSFNERGQARPRLPCTSLAARASEIRPSIVKDKRGSTVTVLVRLLYRAQAWVLRHEDSPMWFCVGADEAARPLTLRTCMSYNEWFHAPFLNDIRSDRLVFATARMIGGQFKTRSTTYTPPAFQDVAASSRSWTNQCLKDLGNQDRWARTNTLDASQAIQPPDREGAKPWTRHATTLREIRASSGPSLHPVKSPPYRRDVALALGLPITADMDASGTRAMCERAAHRYHIQTCARGP</sequence>
<organism evidence="1 2">
    <name type="scientific">Auriscalpium vulgare</name>
    <dbReference type="NCBI Taxonomy" id="40419"/>
    <lineage>
        <taxon>Eukaryota</taxon>
        <taxon>Fungi</taxon>
        <taxon>Dikarya</taxon>
        <taxon>Basidiomycota</taxon>
        <taxon>Agaricomycotina</taxon>
        <taxon>Agaricomycetes</taxon>
        <taxon>Russulales</taxon>
        <taxon>Auriscalpiaceae</taxon>
        <taxon>Auriscalpium</taxon>
    </lineage>
</organism>
<dbReference type="Proteomes" id="UP000814033">
    <property type="component" value="Unassembled WGS sequence"/>
</dbReference>
<name>A0ACB8QZT4_9AGAM</name>
<protein>
    <submittedName>
        <fullName evidence="1">Uncharacterized protein</fullName>
    </submittedName>
</protein>
<evidence type="ECO:0000313" key="1">
    <source>
        <dbReference type="EMBL" id="KAI0037391.1"/>
    </source>
</evidence>
<reference evidence="1" key="2">
    <citation type="journal article" date="2022" name="New Phytol.">
        <title>Evolutionary transition to the ectomycorrhizal habit in the genomes of a hyperdiverse lineage of mushroom-forming fungi.</title>
        <authorList>
            <person name="Looney B."/>
            <person name="Miyauchi S."/>
            <person name="Morin E."/>
            <person name="Drula E."/>
            <person name="Courty P.E."/>
            <person name="Kohler A."/>
            <person name="Kuo A."/>
            <person name="LaButti K."/>
            <person name="Pangilinan J."/>
            <person name="Lipzen A."/>
            <person name="Riley R."/>
            <person name="Andreopoulos W."/>
            <person name="He G."/>
            <person name="Johnson J."/>
            <person name="Nolan M."/>
            <person name="Tritt A."/>
            <person name="Barry K.W."/>
            <person name="Grigoriev I.V."/>
            <person name="Nagy L.G."/>
            <person name="Hibbett D."/>
            <person name="Henrissat B."/>
            <person name="Matheny P.B."/>
            <person name="Labbe J."/>
            <person name="Martin F.M."/>
        </authorList>
    </citation>
    <scope>NUCLEOTIDE SEQUENCE</scope>
    <source>
        <strain evidence="1">FP105234-sp</strain>
    </source>
</reference>
<keyword evidence="2" id="KW-1185">Reference proteome</keyword>
<gene>
    <name evidence="1" type="ORF">FA95DRAFT_1614260</name>
</gene>
<proteinExistence type="predicted"/>